<feature type="region of interest" description="Disordered" evidence="1">
    <location>
        <begin position="246"/>
        <end position="277"/>
    </location>
</feature>
<evidence type="ECO:0000313" key="2">
    <source>
        <dbReference type="EMBL" id="MEJ5943854.1"/>
    </source>
</evidence>
<gene>
    <name evidence="2" type="ORF">WDZ17_00915</name>
</gene>
<keyword evidence="3" id="KW-1185">Reference proteome</keyword>
<dbReference type="EMBL" id="JBBIAA010000001">
    <property type="protein sequence ID" value="MEJ5943854.1"/>
    <property type="molecule type" value="Genomic_DNA"/>
</dbReference>
<name>A0ABU8RFK7_9ACTN</name>
<dbReference type="Proteomes" id="UP001387100">
    <property type="component" value="Unassembled WGS sequence"/>
</dbReference>
<accession>A0ABU8RFK7</accession>
<comment type="caution">
    <text evidence="2">The sequence shown here is derived from an EMBL/GenBank/DDBJ whole genome shotgun (WGS) entry which is preliminary data.</text>
</comment>
<evidence type="ECO:0000256" key="1">
    <source>
        <dbReference type="SAM" id="MobiDB-lite"/>
    </source>
</evidence>
<proteinExistence type="predicted"/>
<protein>
    <submittedName>
        <fullName evidence="2">Uncharacterized protein</fullName>
    </submittedName>
</protein>
<organism evidence="2 3">
    <name type="scientific">Pseudokineococcus basanitobsidens</name>
    <dbReference type="NCBI Taxonomy" id="1926649"/>
    <lineage>
        <taxon>Bacteria</taxon>
        <taxon>Bacillati</taxon>
        <taxon>Actinomycetota</taxon>
        <taxon>Actinomycetes</taxon>
        <taxon>Kineosporiales</taxon>
        <taxon>Kineosporiaceae</taxon>
        <taxon>Pseudokineococcus</taxon>
    </lineage>
</organism>
<reference evidence="2 3" key="1">
    <citation type="journal article" date="2017" name="Int. J. Syst. Evol. Microbiol.">
        <title>Pseudokineococcus basanitobsidens sp. nov., isolated from volcanic rock.</title>
        <authorList>
            <person name="Lee D.W."/>
            <person name="Park M.Y."/>
            <person name="Kim J.J."/>
            <person name="Kim B.S."/>
        </authorList>
    </citation>
    <scope>NUCLEOTIDE SEQUENCE [LARGE SCALE GENOMIC DNA]</scope>
    <source>
        <strain evidence="2 3">DSM 103726</strain>
    </source>
</reference>
<evidence type="ECO:0000313" key="3">
    <source>
        <dbReference type="Proteomes" id="UP001387100"/>
    </source>
</evidence>
<dbReference type="RefSeq" id="WP_339573246.1">
    <property type="nucleotide sequence ID" value="NZ_JBBIAA010000001.1"/>
</dbReference>
<sequence>MSVARNPAGRLHAFLLRFHEVSRDGNASIGSSWAAALDVEASDLGSRLVKMAALLANTEDAIQRDGRSSLVRQQVRWGDAWYDMVLFPSQSLAQAASHVMNYAAVDSLEVVSDLLDVSSGSNSLVREITDDDEVDLRRAVEDALHVLREDESLPDELKRLFSHRLHDMTRALDDLAFGGAESVQIIAERIAARLPTSEKGRPPAVSALFNVLGIVFKYGPPIVSAAAALSGSPMASAIGWEPMLAIESGESGTRPPGLSESTTPPHGASDDEGLGDG</sequence>